<evidence type="ECO:0000313" key="1">
    <source>
        <dbReference type="EMBL" id="QLQ32028.1"/>
    </source>
</evidence>
<protein>
    <submittedName>
        <fullName evidence="1">Uncharacterized protein</fullName>
    </submittedName>
</protein>
<evidence type="ECO:0000313" key="2">
    <source>
        <dbReference type="Proteomes" id="UP000510621"/>
    </source>
</evidence>
<dbReference type="AlphaFoldDB" id="A0A7L6ASJ9"/>
<sequence>MRHQFPYSPLQGIFGGDGMFANLRLVGNRILTAGAHSITLNGLLSGEIRDNILQAVNGKTPVIHLYPARIGGNLAEEGMAYILDFADEGVKPQLQYGKVIIADNRLANAPDAQAVKITDERFSVPATHRLISFGLKHFRYHAFMDRFSNLTFGEYRKQNGGRDFARLKLWLEDRIAEYSSGKRIMPDALPGIPANDERRTHILPLLRQALANAINSHALDHVSLSNFPETPVRAFTAKQLALQYGELQPLDMLDVSSKGMTQQMKRRRRATLEYLLSAGQLGDGIH</sequence>
<gene>
    <name evidence="1" type="ORF">HZT40_11025</name>
</gene>
<dbReference type="KEGG" id="this:HZT40_11025"/>
<reference evidence="1" key="1">
    <citation type="submission" date="2020-06" db="EMBL/GenBank/DDBJ databases">
        <title>Analysis procedures for assessing recovery of high quality, complete, closed genomes from Nanopore long read metagenome sequencing.</title>
        <authorList>
            <person name="Bessarab I."/>
            <person name="Arumugam K."/>
            <person name="Haryono M."/>
            <person name="Liu X."/>
            <person name="Roy S."/>
            <person name="Zuniga-Montanez R.E."/>
            <person name="Qiu G."/>
            <person name="Drautz-Moses D.I."/>
            <person name="Law Y.Y."/>
            <person name="Wuertz S."/>
            <person name="Lauro F.M."/>
            <person name="Huson D.H."/>
            <person name="Williams R.B."/>
        </authorList>
    </citation>
    <scope>NUCLEOTIDE SEQUENCE [LARGE SCALE GENOMIC DNA]</scope>
    <source>
        <strain evidence="1">SSD2</strain>
    </source>
</reference>
<accession>A0A7L6ASJ9</accession>
<dbReference type="EMBL" id="CP059265">
    <property type="protein sequence ID" value="QLQ32028.1"/>
    <property type="molecule type" value="Genomic_DNA"/>
</dbReference>
<proteinExistence type="predicted"/>
<organism evidence="1 2">
    <name type="scientific">Candidatus Thiothrix singaporensis</name>
    <dbReference type="NCBI Taxonomy" id="2799669"/>
    <lineage>
        <taxon>Bacteria</taxon>
        <taxon>Pseudomonadati</taxon>
        <taxon>Pseudomonadota</taxon>
        <taxon>Gammaproteobacteria</taxon>
        <taxon>Thiotrichales</taxon>
        <taxon>Thiotrichaceae</taxon>
        <taxon>Thiothrix</taxon>
    </lineage>
</organism>
<keyword evidence="2" id="KW-1185">Reference proteome</keyword>
<name>A0A7L6ASJ9_9GAMM</name>
<dbReference type="Proteomes" id="UP000510621">
    <property type="component" value="Chromosome"/>
</dbReference>